<keyword evidence="2" id="KW-0812">Transmembrane</keyword>
<feature type="region of interest" description="Disordered" evidence="5">
    <location>
        <begin position="533"/>
        <end position="593"/>
    </location>
</feature>
<protein>
    <recommendedName>
        <fullName evidence="6">Ubiquitin-like domain-containing protein</fullName>
    </recommendedName>
</protein>
<keyword evidence="3" id="KW-1133">Transmembrane helix</keyword>
<feature type="compositionally biased region" description="Polar residues" evidence="5">
    <location>
        <begin position="194"/>
        <end position="212"/>
    </location>
</feature>
<gene>
    <name evidence="7" type="ORF">BDW59DRAFT_102756</name>
</gene>
<dbReference type="PANTHER" id="PTHR12943">
    <property type="entry name" value="HOMOCYSTEINE-RESPONSIVE ENDOPLASMIC RETICULUM-RESIDENT UNIQUITIN-LIKE DOMAIN HERPUD PROTEIN FAMILY MEMBER"/>
    <property type="match status" value="1"/>
</dbReference>
<dbReference type="InterPro" id="IPR000626">
    <property type="entry name" value="Ubiquitin-like_dom"/>
</dbReference>
<evidence type="ECO:0000256" key="3">
    <source>
        <dbReference type="ARBA" id="ARBA00022989"/>
    </source>
</evidence>
<dbReference type="SUPFAM" id="SSF54236">
    <property type="entry name" value="Ubiquitin-like"/>
    <property type="match status" value="1"/>
</dbReference>
<dbReference type="PROSITE" id="PS50053">
    <property type="entry name" value="UBIQUITIN_2"/>
    <property type="match status" value="1"/>
</dbReference>
<comment type="subcellular location">
    <subcellularLocation>
        <location evidence="1">Membrane</location>
    </subcellularLocation>
</comment>
<evidence type="ECO:0000313" key="7">
    <source>
        <dbReference type="EMBL" id="KAL2822325.1"/>
    </source>
</evidence>
<dbReference type="InterPro" id="IPR039751">
    <property type="entry name" value="HERPUD1/2"/>
</dbReference>
<dbReference type="Proteomes" id="UP001610335">
    <property type="component" value="Unassembled WGS sequence"/>
</dbReference>
<feature type="compositionally biased region" description="Polar residues" evidence="5">
    <location>
        <begin position="174"/>
        <end position="185"/>
    </location>
</feature>
<evidence type="ECO:0000313" key="8">
    <source>
        <dbReference type="Proteomes" id="UP001610335"/>
    </source>
</evidence>
<accession>A0ABR4I3J4</accession>
<proteinExistence type="predicted"/>
<dbReference type="Gene3D" id="3.10.20.90">
    <property type="entry name" value="Phosphatidylinositol 3-kinase Catalytic Subunit, Chain A, domain 1"/>
    <property type="match status" value="1"/>
</dbReference>
<feature type="domain" description="Ubiquitin-like" evidence="6">
    <location>
        <begin position="17"/>
        <end position="80"/>
    </location>
</feature>
<keyword evidence="4" id="KW-0472">Membrane</keyword>
<dbReference type="EMBL" id="JBFXLS010000058">
    <property type="protein sequence ID" value="KAL2822325.1"/>
    <property type="molecule type" value="Genomic_DNA"/>
</dbReference>
<evidence type="ECO:0000256" key="2">
    <source>
        <dbReference type="ARBA" id="ARBA00022692"/>
    </source>
</evidence>
<evidence type="ECO:0000256" key="5">
    <source>
        <dbReference type="SAM" id="MobiDB-lite"/>
    </source>
</evidence>
<feature type="region of interest" description="Disordered" evidence="5">
    <location>
        <begin position="169"/>
        <end position="218"/>
    </location>
</feature>
<feature type="compositionally biased region" description="Polar residues" evidence="5">
    <location>
        <begin position="568"/>
        <end position="583"/>
    </location>
</feature>
<evidence type="ECO:0000256" key="4">
    <source>
        <dbReference type="ARBA" id="ARBA00023136"/>
    </source>
</evidence>
<evidence type="ECO:0000259" key="6">
    <source>
        <dbReference type="PROSITE" id="PS50053"/>
    </source>
</evidence>
<sequence length="593" mass="65145">MSLSGTEDGSSPGSLVLHVLCPSLPSPNRFTFNDLPLSATIADLKIHLSTSIPSRPSSGSQRLFYLGKLLSDDNVTLQSLFEPLDGSEFSIHLVLPPSPPPSVSSSKSTPHHDNTLRDNPTVNTRLQAPRLRSRVPNPLNTGEMAQALQENARRRLVELQQRNGVLYQPRDQEATSTSIWSSPQQLPRPPSFRQWPSGTGTPITPSSATPPNMSILDSGDGFSLPEEIRPRLRLLKQYISLAEEQLNCGIAPTMDHIIQLRTHLFKLLDDQLRQPVSERSEYIEPLITRVFDISTRADLLRQPRLLTMHTTSSGTLAPLYLLSSPSGCQSVLASSATADAIRALNTAQISQSPTVGAQANAQLNANAAVMENVVRQAVLNQRPVAEGHLGLGRNLRRLWLFARLYFFCHMFSAPGSQTRIVYIVLAVIAAILSETSVPRRMYEMVLAPVQRHLEGLVHFAPEEHAPPHPQGAGATRNEAVVNQQTGMQNGREANWAARLHQNLRRVERSAALFIASLVPGVGERHIEVRNAAEAARNTELARQEEERRRQEEAAAAQENPTQADDAVSDSTLNATEPENSNAPQPMIPQEVAH</sequence>
<reference evidence="7 8" key="1">
    <citation type="submission" date="2024-07" db="EMBL/GenBank/DDBJ databases">
        <title>Section-level genome sequencing and comparative genomics of Aspergillus sections Usti and Cavernicolus.</title>
        <authorList>
            <consortium name="Lawrence Berkeley National Laboratory"/>
            <person name="Nybo J.L."/>
            <person name="Vesth T.C."/>
            <person name="Theobald S."/>
            <person name="Frisvad J.C."/>
            <person name="Larsen T.O."/>
            <person name="Kjaerboelling I."/>
            <person name="Rothschild-Mancinelli K."/>
            <person name="Lyhne E.K."/>
            <person name="Kogle M.E."/>
            <person name="Barry K."/>
            <person name="Clum A."/>
            <person name="Na H."/>
            <person name="Ledsgaard L."/>
            <person name="Lin J."/>
            <person name="Lipzen A."/>
            <person name="Kuo A."/>
            <person name="Riley R."/>
            <person name="Mondo S."/>
            <person name="LaButti K."/>
            <person name="Haridas S."/>
            <person name="Pangalinan J."/>
            <person name="Salamov A.A."/>
            <person name="Simmons B.A."/>
            <person name="Magnuson J.K."/>
            <person name="Chen J."/>
            <person name="Drula E."/>
            <person name="Henrissat B."/>
            <person name="Wiebenga A."/>
            <person name="Lubbers R.J."/>
            <person name="Gomes A.C."/>
            <person name="Makela M.R."/>
            <person name="Stajich J."/>
            <person name="Grigoriev I.V."/>
            <person name="Mortensen U.H."/>
            <person name="De vries R.P."/>
            <person name="Baker S.E."/>
            <person name="Andersen M.R."/>
        </authorList>
    </citation>
    <scope>NUCLEOTIDE SEQUENCE [LARGE SCALE GENOMIC DNA]</scope>
    <source>
        <strain evidence="7 8">CBS 600.67</strain>
    </source>
</reference>
<keyword evidence="8" id="KW-1185">Reference proteome</keyword>
<name>A0ABR4I3J4_9EURO</name>
<feature type="region of interest" description="Disordered" evidence="5">
    <location>
        <begin position="95"/>
        <end position="124"/>
    </location>
</feature>
<organism evidence="7 8">
    <name type="scientific">Aspergillus cavernicola</name>
    <dbReference type="NCBI Taxonomy" id="176166"/>
    <lineage>
        <taxon>Eukaryota</taxon>
        <taxon>Fungi</taxon>
        <taxon>Dikarya</taxon>
        <taxon>Ascomycota</taxon>
        <taxon>Pezizomycotina</taxon>
        <taxon>Eurotiomycetes</taxon>
        <taxon>Eurotiomycetidae</taxon>
        <taxon>Eurotiales</taxon>
        <taxon>Aspergillaceae</taxon>
        <taxon>Aspergillus</taxon>
        <taxon>Aspergillus subgen. Nidulantes</taxon>
    </lineage>
</organism>
<dbReference type="InterPro" id="IPR029071">
    <property type="entry name" value="Ubiquitin-like_domsf"/>
</dbReference>
<feature type="compositionally biased region" description="Basic and acidic residues" evidence="5">
    <location>
        <begin position="539"/>
        <end position="552"/>
    </location>
</feature>
<evidence type="ECO:0000256" key="1">
    <source>
        <dbReference type="ARBA" id="ARBA00004370"/>
    </source>
</evidence>
<comment type="caution">
    <text evidence="7">The sequence shown here is derived from an EMBL/GenBank/DDBJ whole genome shotgun (WGS) entry which is preliminary data.</text>
</comment>
<dbReference type="PANTHER" id="PTHR12943:SF27">
    <property type="entry name" value="HOMOCYSTEINE-INDUCED ENDOPLASMIC RETICULUM PROTEIN, ISOFORM A"/>
    <property type="match status" value="1"/>
</dbReference>